<keyword evidence="5 10" id="KW-0540">Nuclease</keyword>
<keyword evidence="6 10" id="KW-0479">Metal-binding</keyword>
<keyword evidence="9 10" id="KW-0460">Magnesium</keyword>
<evidence type="ECO:0000256" key="11">
    <source>
        <dbReference type="SAM" id="MobiDB-lite"/>
    </source>
</evidence>
<evidence type="ECO:0000259" key="12">
    <source>
        <dbReference type="PROSITE" id="PS50879"/>
    </source>
</evidence>
<evidence type="ECO:0000313" key="13">
    <source>
        <dbReference type="EMBL" id="MFC4397865.1"/>
    </source>
</evidence>
<protein>
    <recommendedName>
        <fullName evidence="4 10">Ribonuclease H</fullName>
        <shortName evidence="10">RNase H</shortName>
        <ecNumber evidence="4 10">3.1.26.4</ecNumber>
    </recommendedName>
</protein>
<comment type="subcellular location">
    <subcellularLocation>
        <location evidence="10">Cytoplasm</location>
    </subcellularLocation>
</comment>
<evidence type="ECO:0000256" key="3">
    <source>
        <dbReference type="ARBA" id="ARBA00011245"/>
    </source>
</evidence>
<comment type="caution">
    <text evidence="13">The sequence shown here is derived from an EMBL/GenBank/DDBJ whole genome shotgun (WGS) entry which is preliminary data.</text>
</comment>
<keyword evidence="8 10" id="KW-0378">Hydrolase</keyword>
<dbReference type="Pfam" id="PF14534">
    <property type="entry name" value="DUF4440"/>
    <property type="match status" value="1"/>
</dbReference>
<dbReference type="InterPro" id="IPR012337">
    <property type="entry name" value="RNaseH-like_sf"/>
</dbReference>
<comment type="function">
    <text evidence="10">Endonuclease that specifically degrades the RNA of RNA-DNA hybrids.</text>
</comment>
<dbReference type="InterPro" id="IPR036397">
    <property type="entry name" value="RNaseH_sf"/>
</dbReference>
<dbReference type="InterPro" id="IPR022892">
    <property type="entry name" value="RNaseHI"/>
</dbReference>
<evidence type="ECO:0000313" key="14">
    <source>
        <dbReference type="Proteomes" id="UP001595778"/>
    </source>
</evidence>
<evidence type="ECO:0000256" key="10">
    <source>
        <dbReference type="HAMAP-Rule" id="MF_00042"/>
    </source>
</evidence>
<evidence type="ECO:0000256" key="9">
    <source>
        <dbReference type="ARBA" id="ARBA00022842"/>
    </source>
</evidence>
<evidence type="ECO:0000256" key="5">
    <source>
        <dbReference type="ARBA" id="ARBA00022722"/>
    </source>
</evidence>
<dbReference type="InterPro" id="IPR027843">
    <property type="entry name" value="DUF4440"/>
</dbReference>
<feature type="binding site" evidence="10">
    <location>
        <position position="43"/>
    </location>
    <ligand>
        <name>Mg(2+)</name>
        <dbReference type="ChEBI" id="CHEBI:18420"/>
        <label>1</label>
    </ligand>
</feature>
<dbReference type="Gene3D" id="3.30.420.10">
    <property type="entry name" value="Ribonuclease H-like superfamily/Ribonuclease H"/>
    <property type="match status" value="1"/>
</dbReference>
<feature type="compositionally biased region" description="Low complexity" evidence="11">
    <location>
        <begin position="136"/>
        <end position="151"/>
    </location>
</feature>
<evidence type="ECO:0000256" key="8">
    <source>
        <dbReference type="ARBA" id="ARBA00022801"/>
    </source>
</evidence>
<dbReference type="CDD" id="cd09278">
    <property type="entry name" value="RNase_HI_prokaryote_like"/>
    <property type="match status" value="1"/>
</dbReference>
<evidence type="ECO:0000256" key="1">
    <source>
        <dbReference type="ARBA" id="ARBA00000077"/>
    </source>
</evidence>
<feature type="region of interest" description="Disordered" evidence="11">
    <location>
        <begin position="133"/>
        <end position="241"/>
    </location>
</feature>
<organism evidence="13 14">
    <name type="scientific">Arthrobacter sedimenti</name>
    <dbReference type="NCBI Taxonomy" id="2694931"/>
    <lineage>
        <taxon>Bacteria</taxon>
        <taxon>Bacillati</taxon>
        <taxon>Actinomycetota</taxon>
        <taxon>Actinomycetes</taxon>
        <taxon>Micrococcales</taxon>
        <taxon>Micrococcaceae</taxon>
        <taxon>Arthrobacter</taxon>
    </lineage>
</organism>
<evidence type="ECO:0000256" key="7">
    <source>
        <dbReference type="ARBA" id="ARBA00022759"/>
    </source>
</evidence>
<dbReference type="EMBL" id="JBHSDQ010000008">
    <property type="protein sequence ID" value="MFC4397865.1"/>
    <property type="molecule type" value="Genomic_DNA"/>
</dbReference>
<feature type="binding site" evidence="10">
    <location>
        <position position="131"/>
    </location>
    <ligand>
        <name>Mg(2+)</name>
        <dbReference type="ChEBI" id="CHEBI:18420"/>
        <label>2</label>
    </ligand>
</feature>
<dbReference type="InterPro" id="IPR002156">
    <property type="entry name" value="RNaseH_domain"/>
</dbReference>
<evidence type="ECO:0000256" key="6">
    <source>
        <dbReference type="ARBA" id="ARBA00022723"/>
    </source>
</evidence>
<sequence length="384" mass="40939">MTITAAADGSALGNPGPAGWAWYVNDDCWRAGGWPHGTNNQGELMAVLDLLRATAHLPGEDLRILCDSQYVINSITKWMPGWKRKGWRKADGKPVLNVELLKELDRELAGRTYTFEWVKGHAGHDLNEAADERARAAATAYQQGVAARSGPGFPGGHHPGAHHDLSNGQGGRGRALEEPAPSGVGLPPATLDIPAAAPAQTQAVRRESARTGAEGGGAGRPAASSGGVPAAAGDQRRAAPQPVSAFDELDLFSELDDEALEVAEATQWAGSIPPEALVEELERELLGPLVRGDIGRTAILLHPDFVEIGSSGRVWTRDAMMMALEEDPGERTDIEILGADRIGPSTVLLTYRSFARSGTTLRSSLWVLDGGRWRLRFHQGTPEA</sequence>
<feature type="binding site" evidence="10">
    <location>
        <position position="8"/>
    </location>
    <ligand>
        <name>Mg(2+)</name>
        <dbReference type="ChEBI" id="CHEBI:18420"/>
        <label>2</label>
    </ligand>
</feature>
<name>A0ABV8WPJ4_9MICC</name>
<keyword evidence="14" id="KW-1185">Reference proteome</keyword>
<dbReference type="SUPFAM" id="SSF54427">
    <property type="entry name" value="NTF2-like"/>
    <property type="match status" value="1"/>
</dbReference>
<comment type="similarity">
    <text evidence="2 10">Belongs to the RNase H family.</text>
</comment>
<dbReference type="InterPro" id="IPR050092">
    <property type="entry name" value="RNase_H"/>
</dbReference>
<reference evidence="14" key="1">
    <citation type="journal article" date="2019" name="Int. J. Syst. Evol. Microbiol.">
        <title>The Global Catalogue of Microorganisms (GCM) 10K type strain sequencing project: providing services to taxonomists for standard genome sequencing and annotation.</title>
        <authorList>
            <consortium name="The Broad Institute Genomics Platform"/>
            <consortium name="The Broad Institute Genome Sequencing Center for Infectious Disease"/>
            <person name="Wu L."/>
            <person name="Ma J."/>
        </authorList>
    </citation>
    <scope>NUCLEOTIDE SEQUENCE [LARGE SCALE GENOMIC DNA]</scope>
    <source>
        <strain evidence="14">PJ61</strain>
    </source>
</reference>
<dbReference type="Pfam" id="PF00075">
    <property type="entry name" value="RNase_H"/>
    <property type="match status" value="1"/>
</dbReference>
<dbReference type="PANTHER" id="PTHR10642:SF26">
    <property type="entry name" value="RIBONUCLEASE H1"/>
    <property type="match status" value="1"/>
</dbReference>
<feature type="compositionally biased region" description="Low complexity" evidence="11">
    <location>
        <begin position="220"/>
        <end position="233"/>
    </location>
</feature>
<proteinExistence type="inferred from homology"/>
<dbReference type="InterPro" id="IPR032710">
    <property type="entry name" value="NTF2-like_dom_sf"/>
</dbReference>
<evidence type="ECO:0000256" key="4">
    <source>
        <dbReference type="ARBA" id="ARBA00012180"/>
    </source>
</evidence>
<comment type="subunit">
    <text evidence="3 10">Monomer.</text>
</comment>
<dbReference type="Proteomes" id="UP001595778">
    <property type="component" value="Unassembled WGS sequence"/>
</dbReference>
<keyword evidence="7 10" id="KW-0255">Endonuclease</keyword>
<dbReference type="PANTHER" id="PTHR10642">
    <property type="entry name" value="RIBONUCLEASE H1"/>
    <property type="match status" value="1"/>
</dbReference>
<dbReference type="PROSITE" id="PS50879">
    <property type="entry name" value="RNASE_H_1"/>
    <property type="match status" value="1"/>
</dbReference>
<dbReference type="HAMAP" id="MF_00042">
    <property type="entry name" value="RNase_H"/>
    <property type="match status" value="1"/>
</dbReference>
<dbReference type="EC" id="3.1.26.4" evidence="4 10"/>
<feature type="binding site" evidence="10">
    <location>
        <position position="67"/>
    </location>
    <ligand>
        <name>Mg(2+)</name>
        <dbReference type="ChEBI" id="CHEBI:18420"/>
        <label>1</label>
    </ligand>
</feature>
<dbReference type="Gene3D" id="3.10.450.50">
    <property type="match status" value="1"/>
</dbReference>
<gene>
    <name evidence="10" type="primary">rnhA</name>
    <name evidence="13" type="ORF">ACFO0G_17325</name>
</gene>
<feature type="binding site" evidence="10">
    <location>
        <position position="8"/>
    </location>
    <ligand>
        <name>Mg(2+)</name>
        <dbReference type="ChEBI" id="CHEBI:18420"/>
        <label>1</label>
    </ligand>
</feature>
<accession>A0ABV8WPJ4</accession>
<comment type="catalytic activity">
    <reaction evidence="1 10">
        <text>Endonucleolytic cleavage to 5'-phosphomonoester.</text>
        <dbReference type="EC" id="3.1.26.4"/>
    </reaction>
</comment>
<evidence type="ECO:0000256" key="2">
    <source>
        <dbReference type="ARBA" id="ARBA00005300"/>
    </source>
</evidence>
<keyword evidence="10" id="KW-0963">Cytoplasm</keyword>
<comment type="cofactor">
    <cofactor evidence="10">
        <name>Mg(2+)</name>
        <dbReference type="ChEBI" id="CHEBI:18420"/>
    </cofactor>
    <text evidence="10">Binds 1 Mg(2+) ion per subunit. May bind a second metal ion at a regulatory site, or after substrate binding.</text>
</comment>
<feature type="domain" description="RNase H type-1" evidence="12">
    <location>
        <begin position="1"/>
        <end position="139"/>
    </location>
</feature>
<dbReference type="SUPFAM" id="SSF53098">
    <property type="entry name" value="Ribonuclease H-like"/>
    <property type="match status" value="1"/>
</dbReference>
<dbReference type="RefSeq" id="WP_376979180.1">
    <property type="nucleotide sequence ID" value="NZ_JBHSDQ010000008.1"/>
</dbReference>